<dbReference type="CDD" id="cd00610">
    <property type="entry name" value="OAT_like"/>
    <property type="match status" value="1"/>
</dbReference>
<dbReference type="InterPro" id="IPR005814">
    <property type="entry name" value="Aminotrans_3"/>
</dbReference>
<evidence type="ECO:0008006" key="9">
    <source>
        <dbReference type="Google" id="ProtNLM"/>
    </source>
</evidence>
<dbReference type="SUPFAM" id="SSF53383">
    <property type="entry name" value="PLP-dependent transferases"/>
    <property type="match status" value="1"/>
</dbReference>
<dbReference type="GO" id="GO:0030170">
    <property type="term" value="F:pyridoxal phosphate binding"/>
    <property type="evidence" value="ECO:0007669"/>
    <property type="project" value="InterPro"/>
</dbReference>
<comment type="similarity">
    <text evidence="2 6">Belongs to the class-III pyridoxal-phosphate-dependent aminotransferase family.</text>
</comment>
<evidence type="ECO:0000313" key="7">
    <source>
        <dbReference type="EMBL" id="GBH32284.1"/>
    </source>
</evidence>
<dbReference type="PANTHER" id="PTHR43094">
    <property type="entry name" value="AMINOTRANSFERASE"/>
    <property type="match status" value="1"/>
</dbReference>
<dbReference type="PIRSF" id="PIRSF000521">
    <property type="entry name" value="Transaminase_4ab_Lys_Orn"/>
    <property type="match status" value="1"/>
</dbReference>
<comment type="cofactor">
    <cofactor evidence="1">
        <name>pyridoxal 5'-phosphate</name>
        <dbReference type="ChEBI" id="CHEBI:597326"/>
    </cofactor>
</comment>
<gene>
    <name evidence="7" type="ORF">MBESOW_P3516</name>
</gene>
<keyword evidence="3" id="KW-0032">Aminotransferase</keyword>
<dbReference type="AlphaFoldDB" id="A0A401J6S1"/>
<keyword evidence="8" id="KW-1185">Reference proteome</keyword>
<evidence type="ECO:0000256" key="4">
    <source>
        <dbReference type="ARBA" id="ARBA00022679"/>
    </source>
</evidence>
<reference evidence="7 8" key="1">
    <citation type="submission" date="2014-12" db="EMBL/GenBank/DDBJ databases">
        <title>Whole genome sequencing of Sphingobium xenophagum OW59.</title>
        <authorList>
            <person name="Ohta Y."/>
            <person name="Nishi S."/>
            <person name="Hatada Y."/>
        </authorList>
    </citation>
    <scope>NUCLEOTIDE SEQUENCE [LARGE SCALE GENOMIC DNA]</scope>
    <source>
        <strain evidence="7 8">OW59</strain>
    </source>
</reference>
<dbReference type="InterPro" id="IPR015421">
    <property type="entry name" value="PyrdxlP-dep_Trfase_major"/>
</dbReference>
<dbReference type="GO" id="GO:0008483">
    <property type="term" value="F:transaminase activity"/>
    <property type="evidence" value="ECO:0007669"/>
    <property type="project" value="UniProtKB-KW"/>
</dbReference>
<evidence type="ECO:0000256" key="5">
    <source>
        <dbReference type="ARBA" id="ARBA00022898"/>
    </source>
</evidence>
<dbReference type="InterPro" id="IPR015422">
    <property type="entry name" value="PyrdxlP-dep_Trfase_small"/>
</dbReference>
<proteinExistence type="inferred from homology"/>
<dbReference type="Gene3D" id="3.40.640.10">
    <property type="entry name" value="Type I PLP-dependent aspartate aminotransferase-like (Major domain)"/>
    <property type="match status" value="1"/>
</dbReference>
<dbReference type="InterPro" id="IPR049704">
    <property type="entry name" value="Aminotrans_3_PPA_site"/>
</dbReference>
<organism evidence="7 8">
    <name type="scientific">Sphingobium xenophagum</name>
    <dbReference type="NCBI Taxonomy" id="121428"/>
    <lineage>
        <taxon>Bacteria</taxon>
        <taxon>Pseudomonadati</taxon>
        <taxon>Pseudomonadota</taxon>
        <taxon>Alphaproteobacteria</taxon>
        <taxon>Sphingomonadales</taxon>
        <taxon>Sphingomonadaceae</taxon>
        <taxon>Sphingobium</taxon>
    </lineage>
</organism>
<dbReference type="NCBIfam" id="NF004625">
    <property type="entry name" value="PRK05965.1"/>
    <property type="match status" value="1"/>
</dbReference>
<evidence type="ECO:0000256" key="2">
    <source>
        <dbReference type="ARBA" id="ARBA00008954"/>
    </source>
</evidence>
<evidence type="ECO:0000256" key="3">
    <source>
        <dbReference type="ARBA" id="ARBA00022576"/>
    </source>
</evidence>
<dbReference type="InterPro" id="IPR015424">
    <property type="entry name" value="PyrdxlP-dep_Trfase"/>
</dbReference>
<comment type="caution">
    <text evidence="7">The sequence shown here is derived from an EMBL/GenBank/DDBJ whole genome shotgun (WGS) entry which is preliminary data.</text>
</comment>
<evidence type="ECO:0000256" key="6">
    <source>
        <dbReference type="RuleBase" id="RU003560"/>
    </source>
</evidence>
<dbReference type="FunFam" id="3.40.640.10:FF:000014">
    <property type="entry name" value="Adenosylmethionine-8-amino-7-oxononanoate aminotransferase, probable"/>
    <property type="match status" value="1"/>
</dbReference>
<dbReference type="PROSITE" id="PS00600">
    <property type="entry name" value="AA_TRANSFER_CLASS_3"/>
    <property type="match status" value="1"/>
</dbReference>
<dbReference type="GO" id="GO:0005829">
    <property type="term" value="C:cytosol"/>
    <property type="evidence" value="ECO:0007669"/>
    <property type="project" value="TreeGrafter"/>
</dbReference>
<sequence length="519" mass="55735">MWQGHCRRAGLSGTGAAQYAAPFRQYGPGRLVNGSIETFPLRHKDRLRPMTTMASTPKMHQSNRNLLDIDRDHLIHSVTSFRAHEARGATMLQSGKGMWLTDMDGREVLDAFAGLWCVNVGYGQDSIVEAAAEQMRRLPYATGYFHFGCEPAARLAERLVALSPEGLEHVYFTLGGSDAVDSAIRYITHYYNAIGKPAKKQCIALERGYHGSSSTGAGLTALANFHRNFDLPLRWQHHISSPYPYRSDLEGDDAAIIARSVQQLKDRVAELGADNVAAFFCEPIQGSGGVIVPPVGWLKAMRQACDELDILLVADEVITAFGRTGPMFACEAEGVTPDLMTVAKGLTSGYVPMGAVLMSDKVYQGIADGAAADVVIGHGATYSGHPVSAAVGLEVLRLYTEGGILANGQKVAARFDAGLAGLADHPLVGDTRGRGLLGAIELVADKGTKARFDPALKVADRLFNDGYANGVIFRAFADNIIGLAPALCATDAEMDEIFARIRKTLDGLLEQADIRATLG</sequence>
<keyword evidence="4" id="KW-0808">Transferase</keyword>
<dbReference type="STRING" id="1192759.GCA_000277525_01011"/>
<name>A0A401J6S1_SPHXE</name>
<evidence type="ECO:0000256" key="1">
    <source>
        <dbReference type="ARBA" id="ARBA00001933"/>
    </source>
</evidence>
<dbReference type="EMBL" id="BBQY01000035">
    <property type="protein sequence ID" value="GBH32284.1"/>
    <property type="molecule type" value="Genomic_DNA"/>
</dbReference>
<dbReference type="Pfam" id="PF00202">
    <property type="entry name" value="Aminotran_3"/>
    <property type="match status" value="1"/>
</dbReference>
<dbReference type="Gene3D" id="3.90.1150.10">
    <property type="entry name" value="Aspartate Aminotransferase, domain 1"/>
    <property type="match status" value="1"/>
</dbReference>
<protein>
    <recommendedName>
        <fullName evidence="9">Adenosylmethionine-8-amino-7-oxononanoate aminotransferase</fullName>
    </recommendedName>
</protein>
<dbReference type="Proteomes" id="UP000290975">
    <property type="component" value="Unassembled WGS sequence"/>
</dbReference>
<evidence type="ECO:0000313" key="8">
    <source>
        <dbReference type="Proteomes" id="UP000290975"/>
    </source>
</evidence>
<dbReference type="PANTHER" id="PTHR43094:SF1">
    <property type="entry name" value="AMINOTRANSFERASE CLASS-III"/>
    <property type="match status" value="1"/>
</dbReference>
<keyword evidence="5 6" id="KW-0663">Pyridoxal phosphate</keyword>
<accession>A0A401J6S1</accession>